<evidence type="ECO:0000256" key="1">
    <source>
        <dbReference type="SAM" id="Phobius"/>
    </source>
</evidence>
<evidence type="ECO:0000313" key="4">
    <source>
        <dbReference type="Proteomes" id="UP001500359"/>
    </source>
</evidence>
<keyword evidence="1" id="KW-0472">Membrane</keyword>
<evidence type="ECO:0000256" key="2">
    <source>
        <dbReference type="SAM" id="SignalP"/>
    </source>
</evidence>
<dbReference type="RefSeq" id="WP_343862539.1">
    <property type="nucleotide sequence ID" value="NZ_BAAAFD010000019.1"/>
</dbReference>
<keyword evidence="1" id="KW-0812">Transmembrane</keyword>
<reference evidence="4" key="1">
    <citation type="journal article" date="2019" name="Int. J. Syst. Evol. Microbiol.">
        <title>The Global Catalogue of Microorganisms (GCM) 10K type strain sequencing project: providing services to taxonomists for standard genome sequencing and annotation.</title>
        <authorList>
            <consortium name="The Broad Institute Genomics Platform"/>
            <consortium name="The Broad Institute Genome Sequencing Center for Infectious Disease"/>
            <person name="Wu L."/>
            <person name="Ma J."/>
        </authorList>
    </citation>
    <scope>NUCLEOTIDE SEQUENCE [LARGE SCALE GENOMIC DNA]</scope>
    <source>
        <strain evidence="4">JCM 15896</strain>
    </source>
</reference>
<keyword evidence="2" id="KW-0732">Signal</keyword>
<feature type="signal peptide" evidence="2">
    <location>
        <begin position="1"/>
        <end position="23"/>
    </location>
</feature>
<dbReference type="NCBIfam" id="TIGR02595">
    <property type="entry name" value="PEP_CTERM"/>
    <property type="match status" value="1"/>
</dbReference>
<evidence type="ECO:0000313" key="3">
    <source>
        <dbReference type="EMBL" id="GAA0860142.1"/>
    </source>
</evidence>
<proteinExistence type="predicted"/>
<feature type="chain" id="PRO_5047279329" description="PEP-CTERM protein-sorting domain-containing protein" evidence="2">
    <location>
        <begin position="24"/>
        <end position="191"/>
    </location>
</feature>
<evidence type="ECO:0008006" key="5">
    <source>
        <dbReference type="Google" id="ProtNLM"/>
    </source>
</evidence>
<dbReference type="InterPro" id="IPR013424">
    <property type="entry name" value="Ice-binding_C"/>
</dbReference>
<sequence length="191" mass="20211">MKLITTRLASIIILISTTFVANAGIINNPHNTYSGSGNTPLSVGGTFAADENNLESFTLTMFGDGVDISAFVYGTDGLGTPTGSALWSSDIFSLSANAITYLFNPQININPGSQYLIGARNVNGGQWFIGRSGDNISPGSLWNDQGVGAWQSFLSQDVGSRIVMTTVPEPAPFLLVLVSLGGLLLRRAFKM</sequence>
<keyword evidence="4" id="KW-1185">Reference proteome</keyword>
<dbReference type="Proteomes" id="UP001500359">
    <property type="component" value="Unassembled WGS sequence"/>
</dbReference>
<dbReference type="EMBL" id="BAAAFD010000019">
    <property type="protein sequence ID" value="GAA0860142.1"/>
    <property type="molecule type" value="Genomic_DNA"/>
</dbReference>
<gene>
    <name evidence="3" type="ORF">GCM10009114_36180</name>
</gene>
<organism evidence="3 4">
    <name type="scientific">Aliiglaciecola litoralis</name>
    <dbReference type="NCBI Taxonomy" id="582857"/>
    <lineage>
        <taxon>Bacteria</taxon>
        <taxon>Pseudomonadati</taxon>
        <taxon>Pseudomonadota</taxon>
        <taxon>Gammaproteobacteria</taxon>
        <taxon>Alteromonadales</taxon>
        <taxon>Alteromonadaceae</taxon>
        <taxon>Aliiglaciecola</taxon>
    </lineage>
</organism>
<protein>
    <recommendedName>
        <fullName evidence="5">PEP-CTERM protein-sorting domain-containing protein</fullName>
    </recommendedName>
</protein>
<comment type="caution">
    <text evidence="3">The sequence shown here is derived from an EMBL/GenBank/DDBJ whole genome shotgun (WGS) entry which is preliminary data.</text>
</comment>
<keyword evidence="1" id="KW-1133">Transmembrane helix</keyword>
<accession>A0ABP3X3T4</accession>
<name>A0ABP3X3T4_9ALTE</name>
<feature type="transmembrane region" description="Helical" evidence="1">
    <location>
        <begin position="171"/>
        <end position="189"/>
    </location>
</feature>